<organism evidence="1 2">
    <name type="scientific">Kluyvera intermedia</name>
    <name type="common">Enterobacter intermedius</name>
    <dbReference type="NCBI Taxonomy" id="61648"/>
    <lineage>
        <taxon>Bacteria</taxon>
        <taxon>Pseudomonadati</taxon>
        <taxon>Pseudomonadota</taxon>
        <taxon>Gammaproteobacteria</taxon>
        <taxon>Enterobacterales</taxon>
        <taxon>Enterobacteriaceae</taxon>
        <taxon>Kluyvera</taxon>
    </lineage>
</organism>
<gene>
    <name evidence="1" type="ORF">QBD33_13045</name>
</gene>
<dbReference type="Proteomes" id="UP001177527">
    <property type="component" value="Chromosome"/>
</dbReference>
<name>A0AA95FXH7_KLUIN</name>
<dbReference type="AlphaFoldDB" id="A0AA95FXH7"/>
<evidence type="ECO:0000313" key="1">
    <source>
        <dbReference type="EMBL" id="WGL54607.1"/>
    </source>
</evidence>
<dbReference type="Pfam" id="PF23793">
    <property type="entry name" value="LysC"/>
    <property type="match status" value="1"/>
</dbReference>
<dbReference type="InterPro" id="IPR058979">
    <property type="entry name" value="LysC-like"/>
</dbReference>
<evidence type="ECO:0000313" key="2">
    <source>
        <dbReference type="Proteomes" id="UP001177527"/>
    </source>
</evidence>
<sequence length="52" mass="5748">MTDETPVPALNTPVTWGGIAIWADQLHDALDTCNADKRGISVLNIRRQTSRE</sequence>
<proteinExistence type="predicted"/>
<protein>
    <submittedName>
        <fullName evidence="1">Peptidase</fullName>
    </submittedName>
</protein>
<accession>A0AA95FXH7</accession>
<dbReference type="EMBL" id="CP123488">
    <property type="protein sequence ID" value="WGL54607.1"/>
    <property type="molecule type" value="Genomic_DNA"/>
</dbReference>
<reference evidence="1" key="1">
    <citation type="submission" date="2023-04" db="EMBL/GenBank/DDBJ databases">
        <title>APH(3)-Id, a novel chromosomal aminoglycoside phosphotransferase, identified from an environmental isolate of Kluyvera intermedia DW18.</title>
        <authorList>
            <person name="Sha Y."/>
        </authorList>
    </citation>
    <scope>NUCLEOTIDE SEQUENCE</scope>
    <source>
        <strain evidence="1">DW18</strain>
    </source>
</reference>